<keyword evidence="3" id="KW-1185">Reference proteome</keyword>
<protein>
    <submittedName>
        <fullName evidence="2">Uncharacterized protein</fullName>
    </submittedName>
</protein>
<dbReference type="EMBL" id="JACFYJ010000001">
    <property type="protein sequence ID" value="MEI5995739.1"/>
    <property type="molecule type" value="Genomic_DNA"/>
</dbReference>
<feature type="region of interest" description="Disordered" evidence="1">
    <location>
        <begin position="43"/>
        <end position="87"/>
    </location>
</feature>
<feature type="compositionally biased region" description="Basic and acidic residues" evidence="1">
    <location>
        <begin position="70"/>
        <end position="79"/>
    </location>
</feature>
<reference evidence="2 3" key="1">
    <citation type="journal article" date="2022" name="Arch. Microbiol.">
        <title>Paraburkholderia bengalensis sp. nov. isolated from roots of Oryza sativa, IR64.</title>
        <authorList>
            <person name="Nag P."/>
            <person name="Mondal N."/>
            <person name="Sarkar J."/>
            <person name="Das S."/>
        </authorList>
    </citation>
    <scope>NUCLEOTIDE SEQUENCE [LARGE SCALE GENOMIC DNA]</scope>
    <source>
        <strain evidence="2 3">IR64_4_BI</strain>
    </source>
</reference>
<dbReference type="Proteomes" id="UP001386437">
    <property type="component" value="Unassembled WGS sequence"/>
</dbReference>
<dbReference type="RefSeq" id="WP_336596210.1">
    <property type="nucleotide sequence ID" value="NZ_JACFYJ010000001.1"/>
</dbReference>
<accession>A0ABU8IJN8</accession>
<evidence type="ECO:0000313" key="2">
    <source>
        <dbReference type="EMBL" id="MEI5995739.1"/>
    </source>
</evidence>
<evidence type="ECO:0000256" key="1">
    <source>
        <dbReference type="SAM" id="MobiDB-lite"/>
    </source>
</evidence>
<evidence type="ECO:0000313" key="3">
    <source>
        <dbReference type="Proteomes" id="UP001386437"/>
    </source>
</evidence>
<organism evidence="2 3">
    <name type="scientific">Paraburkholderia bengalensis</name>
    <dbReference type="NCBI Taxonomy" id="2747562"/>
    <lineage>
        <taxon>Bacteria</taxon>
        <taxon>Pseudomonadati</taxon>
        <taxon>Pseudomonadota</taxon>
        <taxon>Betaproteobacteria</taxon>
        <taxon>Burkholderiales</taxon>
        <taxon>Burkholderiaceae</taxon>
        <taxon>Paraburkholderia</taxon>
    </lineage>
</organism>
<comment type="caution">
    <text evidence="2">The sequence shown here is derived from an EMBL/GenBank/DDBJ whole genome shotgun (WGS) entry which is preliminary data.</text>
</comment>
<gene>
    <name evidence="2" type="ORF">H3V53_00470</name>
</gene>
<name>A0ABU8IJN8_9BURK</name>
<sequence>MIGRLGRGALSIVEVAAKAAQAVDALCRNLVFDGRVKQLSRGGFNKSRSAQASGKRKSVAFPPTPGGGGDGEHTVRIHGDATYAHCR</sequence>
<proteinExistence type="predicted"/>